<name>B8BP99_ORYSI</name>
<dbReference type="AlphaFoldDB" id="B8BP99"/>
<dbReference type="HOGENOM" id="CLU_1838449_0_0_1"/>
<keyword evidence="3" id="KW-1185">Reference proteome</keyword>
<feature type="compositionally biased region" description="Low complexity" evidence="1">
    <location>
        <begin position="41"/>
        <end position="63"/>
    </location>
</feature>
<evidence type="ECO:0000313" key="2">
    <source>
        <dbReference type="EMBL" id="EEC69147.1"/>
    </source>
</evidence>
<sequence length="140" mass="15076">MEMGGWWADAVNAVVGGHRSGARVDGKRQGARTAGKKAQTPASSDAASTSSSSPSPRFPYRASELLRRGQWRRRIPKRHGNELPGDTEVGNAERSMWTTMRLSLTRLHGGARRRTARPLLSLSGPDGDDLDGGTAARVAR</sequence>
<proteinExistence type="predicted"/>
<gene>
    <name evidence="2" type="ORF">OsI_38080</name>
</gene>
<feature type="region of interest" description="Disordered" evidence="1">
    <location>
        <begin position="17"/>
        <end position="140"/>
    </location>
</feature>
<dbReference type="Gramene" id="BGIOSGA037274-TA">
    <property type="protein sequence ID" value="BGIOSGA037274-PA"/>
    <property type="gene ID" value="BGIOSGA037274"/>
</dbReference>
<organism evidence="2 3">
    <name type="scientific">Oryza sativa subsp. indica</name>
    <name type="common">Rice</name>
    <dbReference type="NCBI Taxonomy" id="39946"/>
    <lineage>
        <taxon>Eukaryota</taxon>
        <taxon>Viridiplantae</taxon>
        <taxon>Streptophyta</taxon>
        <taxon>Embryophyta</taxon>
        <taxon>Tracheophyta</taxon>
        <taxon>Spermatophyta</taxon>
        <taxon>Magnoliopsida</taxon>
        <taxon>Liliopsida</taxon>
        <taxon>Poales</taxon>
        <taxon>Poaceae</taxon>
        <taxon>BOP clade</taxon>
        <taxon>Oryzoideae</taxon>
        <taxon>Oryzeae</taxon>
        <taxon>Oryzinae</taxon>
        <taxon>Oryza</taxon>
        <taxon>Oryza sativa</taxon>
    </lineage>
</organism>
<dbReference type="Proteomes" id="UP000007015">
    <property type="component" value="Chromosome 12"/>
</dbReference>
<reference evidence="2 3" key="1">
    <citation type="journal article" date="2005" name="PLoS Biol.">
        <title>The genomes of Oryza sativa: a history of duplications.</title>
        <authorList>
            <person name="Yu J."/>
            <person name="Wang J."/>
            <person name="Lin W."/>
            <person name="Li S."/>
            <person name="Li H."/>
            <person name="Zhou J."/>
            <person name="Ni P."/>
            <person name="Dong W."/>
            <person name="Hu S."/>
            <person name="Zeng C."/>
            <person name="Zhang J."/>
            <person name="Zhang Y."/>
            <person name="Li R."/>
            <person name="Xu Z."/>
            <person name="Li S."/>
            <person name="Li X."/>
            <person name="Zheng H."/>
            <person name="Cong L."/>
            <person name="Lin L."/>
            <person name="Yin J."/>
            <person name="Geng J."/>
            <person name="Li G."/>
            <person name="Shi J."/>
            <person name="Liu J."/>
            <person name="Lv H."/>
            <person name="Li J."/>
            <person name="Wang J."/>
            <person name="Deng Y."/>
            <person name="Ran L."/>
            <person name="Shi X."/>
            <person name="Wang X."/>
            <person name="Wu Q."/>
            <person name="Li C."/>
            <person name="Ren X."/>
            <person name="Wang J."/>
            <person name="Wang X."/>
            <person name="Li D."/>
            <person name="Liu D."/>
            <person name="Zhang X."/>
            <person name="Ji Z."/>
            <person name="Zhao W."/>
            <person name="Sun Y."/>
            <person name="Zhang Z."/>
            <person name="Bao J."/>
            <person name="Han Y."/>
            <person name="Dong L."/>
            <person name="Ji J."/>
            <person name="Chen P."/>
            <person name="Wu S."/>
            <person name="Liu J."/>
            <person name="Xiao Y."/>
            <person name="Bu D."/>
            <person name="Tan J."/>
            <person name="Yang L."/>
            <person name="Ye C."/>
            <person name="Zhang J."/>
            <person name="Xu J."/>
            <person name="Zhou Y."/>
            <person name="Yu Y."/>
            <person name="Zhang B."/>
            <person name="Zhuang S."/>
            <person name="Wei H."/>
            <person name="Liu B."/>
            <person name="Lei M."/>
            <person name="Yu H."/>
            <person name="Li Y."/>
            <person name="Xu H."/>
            <person name="Wei S."/>
            <person name="He X."/>
            <person name="Fang L."/>
            <person name="Zhang Z."/>
            <person name="Zhang Y."/>
            <person name="Huang X."/>
            <person name="Su Z."/>
            <person name="Tong W."/>
            <person name="Li J."/>
            <person name="Tong Z."/>
            <person name="Li S."/>
            <person name="Ye J."/>
            <person name="Wang L."/>
            <person name="Fang L."/>
            <person name="Lei T."/>
            <person name="Chen C."/>
            <person name="Chen H."/>
            <person name="Xu Z."/>
            <person name="Li H."/>
            <person name="Huang H."/>
            <person name="Zhang F."/>
            <person name="Xu H."/>
            <person name="Li N."/>
            <person name="Zhao C."/>
            <person name="Li S."/>
            <person name="Dong L."/>
            <person name="Huang Y."/>
            <person name="Li L."/>
            <person name="Xi Y."/>
            <person name="Qi Q."/>
            <person name="Li W."/>
            <person name="Zhang B."/>
            <person name="Hu W."/>
            <person name="Zhang Y."/>
            <person name="Tian X."/>
            <person name="Jiao Y."/>
            <person name="Liang X."/>
            <person name="Jin J."/>
            <person name="Gao L."/>
            <person name="Zheng W."/>
            <person name="Hao B."/>
            <person name="Liu S."/>
            <person name="Wang W."/>
            <person name="Yuan L."/>
            <person name="Cao M."/>
            <person name="McDermott J."/>
            <person name="Samudrala R."/>
            <person name="Wang J."/>
            <person name="Wong G.K."/>
            <person name="Yang H."/>
        </authorList>
    </citation>
    <scope>NUCLEOTIDE SEQUENCE [LARGE SCALE GENOMIC DNA]</scope>
    <source>
        <strain evidence="3">cv. 93-11</strain>
    </source>
</reference>
<feature type="compositionally biased region" description="Basic residues" evidence="1">
    <location>
        <begin position="69"/>
        <end position="78"/>
    </location>
</feature>
<dbReference type="EMBL" id="CM000137">
    <property type="protein sequence ID" value="EEC69147.1"/>
    <property type="molecule type" value="Genomic_DNA"/>
</dbReference>
<evidence type="ECO:0000256" key="1">
    <source>
        <dbReference type="SAM" id="MobiDB-lite"/>
    </source>
</evidence>
<protein>
    <submittedName>
        <fullName evidence="2">Uncharacterized protein</fullName>
    </submittedName>
</protein>
<evidence type="ECO:0000313" key="3">
    <source>
        <dbReference type="Proteomes" id="UP000007015"/>
    </source>
</evidence>
<accession>B8BP99</accession>